<keyword evidence="3" id="KW-0472">Membrane</keyword>
<dbReference type="Proteomes" id="UP001178507">
    <property type="component" value="Unassembled WGS sequence"/>
</dbReference>
<dbReference type="Gene3D" id="1.25.40.10">
    <property type="entry name" value="Tetratricopeptide repeat domain"/>
    <property type="match status" value="4"/>
</dbReference>
<dbReference type="PANTHER" id="PTHR47447">
    <property type="entry name" value="OS03G0856100 PROTEIN"/>
    <property type="match status" value="1"/>
</dbReference>
<keyword evidence="1" id="KW-0677">Repeat</keyword>
<dbReference type="Pfam" id="PF13041">
    <property type="entry name" value="PPR_2"/>
    <property type="match status" value="3"/>
</dbReference>
<feature type="repeat" description="PPR" evidence="2">
    <location>
        <begin position="325"/>
        <end position="359"/>
    </location>
</feature>
<evidence type="ECO:0000313" key="5">
    <source>
        <dbReference type="Proteomes" id="UP001178507"/>
    </source>
</evidence>
<feature type="repeat" description="PPR" evidence="2">
    <location>
        <begin position="255"/>
        <end position="289"/>
    </location>
</feature>
<keyword evidence="3" id="KW-0812">Transmembrane</keyword>
<name>A0AA36J147_9DINO</name>
<evidence type="ECO:0008006" key="6">
    <source>
        <dbReference type="Google" id="ProtNLM"/>
    </source>
</evidence>
<dbReference type="EMBL" id="CAUJNA010003259">
    <property type="protein sequence ID" value="CAJ1397197.1"/>
    <property type="molecule type" value="Genomic_DNA"/>
</dbReference>
<keyword evidence="5" id="KW-1185">Reference proteome</keyword>
<feature type="repeat" description="PPR" evidence="2">
    <location>
        <begin position="396"/>
        <end position="430"/>
    </location>
</feature>
<dbReference type="Pfam" id="PF01535">
    <property type="entry name" value="PPR"/>
    <property type="match status" value="2"/>
</dbReference>
<dbReference type="SUPFAM" id="SSF81901">
    <property type="entry name" value="HCP-like"/>
    <property type="match status" value="1"/>
</dbReference>
<dbReference type="AlphaFoldDB" id="A0AA36J147"/>
<dbReference type="InterPro" id="IPR011990">
    <property type="entry name" value="TPR-like_helical_dom_sf"/>
</dbReference>
<comment type="caution">
    <text evidence="4">The sequence shown here is derived from an EMBL/GenBank/DDBJ whole genome shotgun (WGS) entry which is preliminary data.</text>
</comment>
<feature type="repeat" description="PPR" evidence="2">
    <location>
        <begin position="466"/>
        <end position="501"/>
    </location>
</feature>
<evidence type="ECO:0000256" key="3">
    <source>
        <dbReference type="SAM" id="Phobius"/>
    </source>
</evidence>
<dbReference type="PANTHER" id="PTHR47447:SF17">
    <property type="entry name" value="OS12G0638900 PROTEIN"/>
    <property type="match status" value="1"/>
</dbReference>
<organism evidence="4 5">
    <name type="scientific">Effrenium voratum</name>
    <dbReference type="NCBI Taxonomy" id="2562239"/>
    <lineage>
        <taxon>Eukaryota</taxon>
        <taxon>Sar</taxon>
        <taxon>Alveolata</taxon>
        <taxon>Dinophyceae</taxon>
        <taxon>Suessiales</taxon>
        <taxon>Symbiodiniaceae</taxon>
        <taxon>Effrenium</taxon>
    </lineage>
</organism>
<feature type="repeat" description="PPR" evidence="2">
    <location>
        <begin position="360"/>
        <end position="390"/>
    </location>
</feature>
<feature type="transmembrane region" description="Helical" evidence="3">
    <location>
        <begin position="12"/>
        <end position="35"/>
    </location>
</feature>
<feature type="repeat" description="PPR" evidence="2">
    <location>
        <begin position="290"/>
        <end position="324"/>
    </location>
</feature>
<protein>
    <recommendedName>
        <fullName evidence="6">Pentatricopeptide repeat-containing protein</fullName>
    </recommendedName>
</protein>
<dbReference type="PROSITE" id="PS51375">
    <property type="entry name" value="PPR"/>
    <property type="match status" value="7"/>
</dbReference>
<accession>A0AA36J147</accession>
<evidence type="ECO:0000256" key="2">
    <source>
        <dbReference type="PROSITE-ProRule" id="PRU00708"/>
    </source>
</evidence>
<feature type="repeat" description="PPR" evidence="2">
    <location>
        <begin position="431"/>
        <end position="465"/>
    </location>
</feature>
<gene>
    <name evidence="4" type="ORF">EVOR1521_LOCUS21262</name>
</gene>
<evidence type="ECO:0000313" key="4">
    <source>
        <dbReference type="EMBL" id="CAJ1397197.1"/>
    </source>
</evidence>
<dbReference type="InterPro" id="IPR002885">
    <property type="entry name" value="PPR_rpt"/>
</dbReference>
<dbReference type="NCBIfam" id="TIGR00756">
    <property type="entry name" value="PPR"/>
    <property type="match status" value="7"/>
</dbReference>
<evidence type="ECO:0000256" key="1">
    <source>
        <dbReference type="ARBA" id="ARBA00022737"/>
    </source>
</evidence>
<keyword evidence="3" id="KW-1133">Transmembrane helix</keyword>
<sequence>MESVIELAFEGLYMLRIELSFLLVFGGLWAAGRVFSRPDKARKAQGAALVRRPSRRPEEAVPLANVDPKKLQEPGWVVSQVSLLCRSQVQKALELYRAAMRQGLSVKDMPTEGCQQLYSNLVTAVIRVGQADDALSLMKDLRRNGRSVDASLLCSATKLCTSKQLFADCLAIYDFTSQDPKLDIQDKSVWSCLLFCAVETKGFHRCSHFFDRLKACGAPSPKDFGNMVRFASSTSNWRLALNLIDEMHKAQVEVDSVVYNTVLAACVSAEQLDQARKLLDDMVEAGGVTDVITYNTLAKGYAKAGRMDMCFELYKLMRGRGLNPSQVTYGILLDGFINDNEVEKAVDIFNTMRAEGCQMNTVLYTTLIKGFARAGQVDQAVQIYEEMRKERSMQPDVITFSILIKANCDVGRLEDALKMLLAMKEAGLKPDEVVFNNLLGGCINDCKMELAKDLYKEMISSNVKPSVATFSILIRLYAQCKRWDEAVDLLRQELPEQRVSPEPRLFGQLAQCCLRDRQGRRASEVYKMLTETSTPTAAMNSTLLGMCAKLNMLDTGAEIMHLAANANSRVDPRDAAMMLEAALRKKKPQVMGALKEAMVKLNLPVHA</sequence>
<proteinExistence type="predicted"/>
<reference evidence="4" key="1">
    <citation type="submission" date="2023-08" db="EMBL/GenBank/DDBJ databases">
        <authorList>
            <person name="Chen Y."/>
            <person name="Shah S."/>
            <person name="Dougan E. K."/>
            <person name="Thang M."/>
            <person name="Chan C."/>
        </authorList>
    </citation>
    <scope>NUCLEOTIDE SEQUENCE</scope>
</reference>